<proteinExistence type="predicted"/>
<dbReference type="EMBL" id="UGSC01000001">
    <property type="protein sequence ID" value="SUA70250.1"/>
    <property type="molecule type" value="Genomic_DNA"/>
</dbReference>
<dbReference type="GeneID" id="93346478"/>
<organism evidence="1 2">
    <name type="scientific">Paenibacillus polymyxa</name>
    <name type="common">Bacillus polymyxa</name>
    <dbReference type="NCBI Taxonomy" id="1406"/>
    <lineage>
        <taxon>Bacteria</taxon>
        <taxon>Bacillati</taxon>
        <taxon>Bacillota</taxon>
        <taxon>Bacilli</taxon>
        <taxon>Bacillales</taxon>
        <taxon>Paenibacillaceae</taxon>
        <taxon>Paenibacillus</taxon>
    </lineage>
</organism>
<protein>
    <submittedName>
        <fullName evidence="1">Uncharacterized protein</fullName>
    </submittedName>
</protein>
<gene>
    <name evidence="1" type="ORF">NCTC10343_03120</name>
</gene>
<dbReference type="RefSeq" id="WP_019687644.1">
    <property type="nucleotide sequence ID" value="NZ_CP036496.1"/>
</dbReference>
<name>A0A378Y145_PAEPO</name>
<dbReference type="AlphaFoldDB" id="A0A378Y145"/>
<dbReference type="Proteomes" id="UP000254400">
    <property type="component" value="Unassembled WGS sequence"/>
</dbReference>
<sequence length="116" mass="13495">MKVKADVSVSAGYNGDYKIDSLKIKVAFKCHGKFKKIRLKKYIIIHDWSNELRSSFLEKCVELIANQELIINYAKEMIREYFEGKEEVSLERDLEMNLGASLKSINKNKIHIEVNI</sequence>
<reference evidence="1 2" key="1">
    <citation type="submission" date="2018-06" db="EMBL/GenBank/DDBJ databases">
        <authorList>
            <consortium name="Pathogen Informatics"/>
            <person name="Doyle S."/>
        </authorList>
    </citation>
    <scope>NUCLEOTIDE SEQUENCE [LARGE SCALE GENOMIC DNA]</scope>
    <source>
        <strain evidence="1 2">NCTC10343</strain>
    </source>
</reference>
<evidence type="ECO:0000313" key="1">
    <source>
        <dbReference type="EMBL" id="SUA70250.1"/>
    </source>
</evidence>
<accession>A0A378Y145</accession>
<evidence type="ECO:0000313" key="2">
    <source>
        <dbReference type="Proteomes" id="UP000254400"/>
    </source>
</evidence>